<name>A0AAE0KPK0_9CHLO</name>
<evidence type="ECO:0000256" key="3">
    <source>
        <dbReference type="ARBA" id="ARBA00022490"/>
    </source>
</evidence>
<sequence length="315" mass="34261">VLRVLAGSAASVGSAVTCAIGGGRVASRVSQNGNVAPRRLGLDPNLLGRPEEVVCSPEVTPLPSNSTGAHQRWGCRRWIPPHLIYCLTTIEADPDKNSKSDWNGDVSSAVHTRAALPSAAYMLMEAALVAVVNHRSELLLVDVDSGDARVVARSPVRSGLCDLAWSPCGHWLAFTCCSAPRIACIKLLDVSTGCCHAITTPVLMDSGPAWDPEGKYLYFIGAREYQPVHDELQPNGMAFPRGQRLYLLTLRKDTSNPLLRELRPVYSDDEEMKASSITAPVRRRYHDTTDQSLALHMARVHSVGCEPYQRPPSKS</sequence>
<organism evidence="7 8">
    <name type="scientific">Cymbomonas tetramitiformis</name>
    <dbReference type="NCBI Taxonomy" id="36881"/>
    <lineage>
        <taxon>Eukaryota</taxon>
        <taxon>Viridiplantae</taxon>
        <taxon>Chlorophyta</taxon>
        <taxon>Pyramimonadophyceae</taxon>
        <taxon>Pyramimonadales</taxon>
        <taxon>Pyramimonadaceae</taxon>
        <taxon>Cymbomonas</taxon>
    </lineage>
</organism>
<dbReference type="GO" id="GO:0006508">
    <property type="term" value="P:proteolysis"/>
    <property type="evidence" value="ECO:0007669"/>
    <property type="project" value="UniProtKB-KW"/>
</dbReference>
<protein>
    <recommendedName>
        <fullName evidence="9">Translation initiation factor beta propellor-like domain-containing protein</fullName>
    </recommendedName>
</protein>
<evidence type="ECO:0000313" key="7">
    <source>
        <dbReference type="EMBL" id="KAK3255769.1"/>
    </source>
</evidence>
<comment type="similarity">
    <text evidence="2">Belongs to the peptidase S41B family.</text>
</comment>
<evidence type="ECO:0000256" key="4">
    <source>
        <dbReference type="ARBA" id="ARBA00022670"/>
    </source>
</evidence>
<keyword evidence="8" id="KW-1185">Reference proteome</keyword>
<feature type="non-terminal residue" evidence="7">
    <location>
        <position position="1"/>
    </location>
</feature>
<evidence type="ECO:0000256" key="1">
    <source>
        <dbReference type="ARBA" id="ARBA00004496"/>
    </source>
</evidence>
<proteinExistence type="inferred from homology"/>
<comment type="caution">
    <text evidence="7">The sequence shown here is derived from an EMBL/GenBank/DDBJ whole genome shotgun (WGS) entry which is preliminary data.</text>
</comment>
<dbReference type="InterPro" id="IPR012393">
    <property type="entry name" value="Tricorn_protease"/>
</dbReference>
<evidence type="ECO:0008006" key="9">
    <source>
        <dbReference type="Google" id="ProtNLM"/>
    </source>
</evidence>
<keyword evidence="3" id="KW-0963">Cytoplasm</keyword>
<keyword evidence="4" id="KW-0645">Protease</keyword>
<dbReference type="GO" id="GO:0008236">
    <property type="term" value="F:serine-type peptidase activity"/>
    <property type="evidence" value="ECO:0007669"/>
    <property type="project" value="UniProtKB-KW"/>
</dbReference>
<dbReference type="Proteomes" id="UP001190700">
    <property type="component" value="Unassembled WGS sequence"/>
</dbReference>
<dbReference type="GO" id="GO:0005737">
    <property type="term" value="C:cytoplasm"/>
    <property type="evidence" value="ECO:0007669"/>
    <property type="project" value="UniProtKB-SubCell"/>
</dbReference>
<evidence type="ECO:0000313" key="8">
    <source>
        <dbReference type="Proteomes" id="UP001190700"/>
    </source>
</evidence>
<dbReference type="SUPFAM" id="SSF69304">
    <property type="entry name" value="Tricorn protease N-terminal domain"/>
    <property type="match status" value="1"/>
</dbReference>
<keyword evidence="5" id="KW-0378">Hydrolase</keyword>
<dbReference type="InterPro" id="IPR015943">
    <property type="entry name" value="WD40/YVTN_repeat-like_dom_sf"/>
</dbReference>
<comment type="subcellular location">
    <subcellularLocation>
        <location evidence="1">Cytoplasm</location>
    </subcellularLocation>
</comment>
<accession>A0AAE0KPK0</accession>
<dbReference type="PANTHER" id="PTHR43253:SF1">
    <property type="entry name" value="TRICORN PROTEASE HOMOLOG 2-RELATED"/>
    <property type="match status" value="1"/>
</dbReference>
<reference evidence="7 8" key="1">
    <citation type="journal article" date="2015" name="Genome Biol. Evol.">
        <title>Comparative Genomics of a Bacterivorous Green Alga Reveals Evolutionary Causalities and Consequences of Phago-Mixotrophic Mode of Nutrition.</title>
        <authorList>
            <person name="Burns J.A."/>
            <person name="Paasch A."/>
            <person name="Narechania A."/>
            <person name="Kim E."/>
        </authorList>
    </citation>
    <scope>NUCLEOTIDE SEQUENCE [LARGE SCALE GENOMIC DNA]</scope>
    <source>
        <strain evidence="7 8">PLY_AMNH</strain>
    </source>
</reference>
<evidence type="ECO:0000256" key="2">
    <source>
        <dbReference type="ARBA" id="ARBA00008524"/>
    </source>
</evidence>
<dbReference type="AlphaFoldDB" id="A0AAE0KPK0"/>
<dbReference type="Pfam" id="PF26550">
    <property type="entry name" value="Tricorn_2nd"/>
    <property type="match status" value="1"/>
</dbReference>
<gene>
    <name evidence="7" type="ORF">CYMTET_35067</name>
</gene>
<dbReference type="EMBL" id="LGRX02022291">
    <property type="protein sequence ID" value="KAK3255769.1"/>
    <property type="molecule type" value="Genomic_DNA"/>
</dbReference>
<evidence type="ECO:0000256" key="6">
    <source>
        <dbReference type="ARBA" id="ARBA00022825"/>
    </source>
</evidence>
<dbReference type="PANTHER" id="PTHR43253">
    <property type="entry name" value="TRICORN PROTEASE HOMOLOG 2-RELATED"/>
    <property type="match status" value="1"/>
</dbReference>
<evidence type="ECO:0000256" key="5">
    <source>
        <dbReference type="ARBA" id="ARBA00022801"/>
    </source>
</evidence>
<dbReference type="Gene3D" id="2.130.10.10">
    <property type="entry name" value="YVTN repeat-like/Quinoprotein amine dehydrogenase"/>
    <property type="match status" value="1"/>
</dbReference>
<keyword evidence="6" id="KW-0720">Serine protease</keyword>